<dbReference type="SUPFAM" id="SSF63592">
    <property type="entry name" value="Flagellar transcriptional activator FlhD"/>
    <property type="match status" value="1"/>
</dbReference>
<evidence type="ECO:0000313" key="10">
    <source>
        <dbReference type="Proteomes" id="UP000237381"/>
    </source>
</evidence>
<evidence type="ECO:0000256" key="5">
    <source>
        <dbReference type="ARBA" id="ARBA00023157"/>
    </source>
</evidence>
<comment type="caution">
    <text evidence="9">The sequence shown here is derived from an EMBL/GenBank/DDBJ whole genome shotgun (WGS) entry which is preliminary data.</text>
</comment>
<evidence type="ECO:0000256" key="3">
    <source>
        <dbReference type="ARBA" id="ARBA00023015"/>
    </source>
</evidence>
<evidence type="ECO:0000313" key="9">
    <source>
        <dbReference type="EMBL" id="POR54764.1"/>
    </source>
</evidence>
<evidence type="ECO:0000256" key="6">
    <source>
        <dbReference type="ARBA" id="ARBA00023159"/>
    </source>
</evidence>
<gene>
    <name evidence="9" type="ORF">B0G62_102373</name>
</gene>
<dbReference type="AlphaFoldDB" id="A0A2S4MJ16"/>
<keyword evidence="7" id="KW-0804">Transcription</keyword>
<dbReference type="InterPro" id="IPR036194">
    <property type="entry name" value="FlhD_sf"/>
</dbReference>
<evidence type="ECO:0000256" key="7">
    <source>
        <dbReference type="ARBA" id="ARBA00023163"/>
    </source>
</evidence>
<evidence type="ECO:0000256" key="1">
    <source>
        <dbReference type="ARBA" id="ARBA00022490"/>
    </source>
</evidence>
<sequence>MAGDVLSDIGVMNYSWLLLAQRLLHENRVTGMACLGVTEPMAQALSNLSLEQVRRLARSPQVLCRFHVNDHALLAALSDRGVAMADVPTRAHILMAGAASELPGQVAREGVRP</sequence>
<accession>A0A2S4MJ16</accession>
<keyword evidence="9" id="KW-0282">Flagellum</keyword>
<dbReference type="Pfam" id="PF05247">
    <property type="entry name" value="FlhD"/>
    <property type="match status" value="1"/>
</dbReference>
<keyword evidence="6" id="KW-0010">Activator</keyword>
<dbReference type="Proteomes" id="UP000237381">
    <property type="component" value="Unassembled WGS sequence"/>
</dbReference>
<proteinExistence type="predicted"/>
<dbReference type="Gene3D" id="1.10.4000.10">
    <property type="entry name" value="Flagellar transcriptional activator FlhD"/>
    <property type="match status" value="1"/>
</dbReference>
<comment type="function">
    <text evidence="8">Functions in complex with FlhC as a master transcriptional regulator that regulates transcription of several flagellar and non-flagellar operons by binding to their promoter region. Activates expression of class 2 flagellar genes, including fliA, which is a flagellum-specific sigma factor that turns on the class 3 genes. Also regulates genes whose products function in a variety of physiological pathways.</text>
</comment>
<keyword evidence="9" id="KW-0966">Cell projection</keyword>
<dbReference type="InterPro" id="IPR023559">
    <property type="entry name" value="Flagellar_FlhD"/>
</dbReference>
<evidence type="ECO:0000256" key="8">
    <source>
        <dbReference type="ARBA" id="ARBA00025431"/>
    </source>
</evidence>
<dbReference type="GO" id="GO:0044780">
    <property type="term" value="P:bacterial-type flagellum assembly"/>
    <property type="evidence" value="ECO:0007669"/>
    <property type="project" value="InterPro"/>
</dbReference>
<keyword evidence="4" id="KW-0238">DNA-binding</keyword>
<protein>
    <submittedName>
        <fullName evidence="9">Flagellar transcriptional activator FlhD</fullName>
    </submittedName>
</protein>
<keyword evidence="1" id="KW-0963">Cytoplasm</keyword>
<name>A0A2S4MJ16_9BURK</name>
<dbReference type="GO" id="GO:0003677">
    <property type="term" value="F:DNA binding"/>
    <property type="evidence" value="ECO:0007669"/>
    <property type="project" value="UniProtKB-KW"/>
</dbReference>
<evidence type="ECO:0000256" key="2">
    <source>
        <dbReference type="ARBA" id="ARBA00022795"/>
    </source>
</evidence>
<keyword evidence="10" id="KW-1185">Reference proteome</keyword>
<keyword evidence="3" id="KW-0805">Transcription regulation</keyword>
<dbReference type="GO" id="GO:0045893">
    <property type="term" value="P:positive regulation of DNA-templated transcription"/>
    <property type="evidence" value="ECO:0007669"/>
    <property type="project" value="InterPro"/>
</dbReference>
<keyword evidence="5" id="KW-1015">Disulfide bond</keyword>
<organism evidence="9 10">
    <name type="scientific">Paraburkholderia eburnea</name>
    <dbReference type="NCBI Taxonomy" id="1189126"/>
    <lineage>
        <taxon>Bacteria</taxon>
        <taxon>Pseudomonadati</taxon>
        <taxon>Pseudomonadota</taxon>
        <taxon>Betaproteobacteria</taxon>
        <taxon>Burkholderiales</taxon>
        <taxon>Burkholderiaceae</taxon>
        <taxon>Paraburkholderia</taxon>
    </lineage>
</organism>
<evidence type="ECO:0000256" key="4">
    <source>
        <dbReference type="ARBA" id="ARBA00023125"/>
    </source>
</evidence>
<reference evidence="9 10" key="1">
    <citation type="submission" date="2018-01" db="EMBL/GenBank/DDBJ databases">
        <title>Genomic Encyclopedia of Type Strains, Phase III (KMG-III): the genomes of soil and plant-associated and newly described type strains.</title>
        <authorList>
            <person name="Whitman W."/>
        </authorList>
    </citation>
    <scope>NUCLEOTIDE SEQUENCE [LARGE SCALE GENOMIC DNA]</scope>
    <source>
        <strain evidence="9 10">JCM 18070</strain>
    </source>
</reference>
<keyword evidence="2" id="KW-1005">Bacterial flagellum biogenesis</keyword>
<keyword evidence="9" id="KW-0969">Cilium</keyword>
<dbReference type="EMBL" id="PQGA01000002">
    <property type="protein sequence ID" value="POR54764.1"/>
    <property type="molecule type" value="Genomic_DNA"/>
</dbReference>